<dbReference type="EMBL" id="LLZU01000004">
    <property type="protein sequence ID" value="KRV50784.1"/>
    <property type="molecule type" value="Genomic_DNA"/>
</dbReference>
<comment type="similarity">
    <text evidence="1">Belongs to the RutC family.</text>
</comment>
<organism evidence="2 3">
    <name type="scientific">Wenjunlia vitaminophila</name>
    <name type="common">Streptomyces vitaminophilus</name>
    <dbReference type="NCBI Taxonomy" id="76728"/>
    <lineage>
        <taxon>Bacteria</taxon>
        <taxon>Bacillati</taxon>
        <taxon>Actinomycetota</taxon>
        <taxon>Actinomycetes</taxon>
        <taxon>Kitasatosporales</taxon>
        <taxon>Streptomycetaceae</taxon>
        <taxon>Wenjunlia</taxon>
    </lineage>
</organism>
<dbReference type="RefSeq" id="WP_018385575.1">
    <property type="nucleotide sequence ID" value="NZ_LLZU01000004.1"/>
</dbReference>
<dbReference type="AlphaFoldDB" id="A0A0T6LXT9"/>
<dbReference type="PANTHER" id="PTHR11803">
    <property type="entry name" value="2-IMINOBUTANOATE/2-IMINOPROPANOATE DEAMINASE RIDA"/>
    <property type="match status" value="1"/>
</dbReference>
<gene>
    <name evidence="2" type="ORF">AQ490_13515</name>
</gene>
<dbReference type="InterPro" id="IPR035959">
    <property type="entry name" value="RutC-like_sf"/>
</dbReference>
<comment type="caution">
    <text evidence="2">The sequence shown here is derived from an EMBL/GenBank/DDBJ whole genome shotgun (WGS) entry which is preliminary data.</text>
</comment>
<dbReference type="Gene3D" id="3.30.1330.40">
    <property type="entry name" value="RutC-like"/>
    <property type="match status" value="1"/>
</dbReference>
<proteinExistence type="inferred from homology"/>
<dbReference type="eggNOG" id="COG0251">
    <property type="taxonomic scope" value="Bacteria"/>
</dbReference>
<reference evidence="2 3" key="1">
    <citation type="submission" date="2015-10" db="EMBL/GenBank/DDBJ databases">
        <title>Draft genome sequence of pyrrolomycin-producing Streptomyces vitaminophilus.</title>
        <authorList>
            <person name="Graham D.E."/>
            <person name="Mahan K.M."/>
            <person name="Klingeman D.M."/>
            <person name="Hettich R.L."/>
            <person name="Parry R.J."/>
        </authorList>
    </citation>
    <scope>NUCLEOTIDE SEQUENCE [LARGE SCALE GENOMIC DNA]</scope>
    <source>
        <strain evidence="2 3">ATCC 31673</strain>
    </source>
</reference>
<protein>
    <submittedName>
        <fullName evidence="2">Enamine deaminase RidA</fullName>
    </submittedName>
</protein>
<dbReference type="PANTHER" id="PTHR11803:SF58">
    <property type="entry name" value="PROTEIN HMF1-RELATED"/>
    <property type="match status" value="1"/>
</dbReference>
<dbReference type="SUPFAM" id="SSF55298">
    <property type="entry name" value="YjgF-like"/>
    <property type="match status" value="1"/>
</dbReference>
<evidence type="ECO:0000256" key="1">
    <source>
        <dbReference type="ARBA" id="ARBA00010552"/>
    </source>
</evidence>
<dbReference type="GO" id="GO:0019239">
    <property type="term" value="F:deaminase activity"/>
    <property type="evidence" value="ECO:0007669"/>
    <property type="project" value="TreeGrafter"/>
</dbReference>
<accession>A0A0T6LXT9</accession>
<dbReference type="GO" id="GO:0005829">
    <property type="term" value="C:cytosol"/>
    <property type="evidence" value="ECO:0007669"/>
    <property type="project" value="TreeGrafter"/>
</dbReference>
<evidence type="ECO:0000313" key="2">
    <source>
        <dbReference type="EMBL" id="KRV50784.1"/>
    </source>
</evidence>
<keyword evidence="3" id="KW-1185">Reference proteome</keyword>
<evidence type="ECO:0000313" key="3">
    <source>
        <dbReference type="Proteomes" id="UP000050867"/>
    </source>
</evidence>
<name>A0A0T6LXT9_WENVI</name>
<dbReference type="OrthoDB" id="3212792at2"/>
<dbReference type="STRING" id="76728.AQ490_13515"/>
<dbReference type="InterPro" id="IPR006175">
    <property type="entry name" value="YjgF/YER057c/UK114"/>
</dbReference>
<dbReference type="CDD" id="cd00448">
    <property type="entry name" value="YjgF_YER057c_UK114_family"/>
    <property type="match status" value="1"/>
</dbReference>
<dbReference type="Pfam" id="PF01042">
    <property type="entry name" value="Ribonuc_L-PSP"/>
    <property type="match status" value="1"/>
</dbReference>
<dbReference type="Proteomes" id="UP000050867">
    <property type="component" value="Unassembled WGS sequence"/>
</dbReference>
<sequence length="135" mass="13820">MAITLVDPEGLPKIDLYRQVSVATGSKLVFMAGQVAWGADGHTVGVGDLAAQVEQAYLNVGTALAEAGASFDNVVKLTVYLVDWTPDKMPLFVEGVARASAKLGITSAPPLTGIGVAALAGPDLLVEVEATAVID</sequence>